<protein>
    <recommendedName>
        <fullName evidence="1">Argonaute linker 1 domain-containing protein</fullName>
    </recommendedName>
</protein>
<name>A0ABR1YA40_9PEZI</name>
<gene>
    <name evidence="2" type="ORF">HDK90DRAFT_529496</name>
</gene>
<proteinExistence type="predicted"/>
<dbReference type="Proteomes" id="UP001492380">
    <property type="component" value="Unassembled WGS sequence"/>
</dbReference>
<evidence type="ECO:0000313" key="2">
    <source>
        <dbReference type="EMBL" id="KAK8222757.1"/>
    </source>
</evidence>
<keyword evidence="3" id="KW-1185">Reference proteome</keyword>
<dbReference type="SMART" id="SM01163">
    <property type="entry name" value="DUF1785"/>
    <property type="match status" value="1"/>
</dbReference>
<dbReference type="InterPro" id="IPR014811">
    <property type="entry name" value="ArgoL1"/>
</dbReference>
<evidence type="ECO:0000313" key="3">
    <source>
        <dbReference type="Proteomes" id="UP001492380"/>
    </source>
</evidence>
<comment type="caution">
    <text evidence="2">The sequence shown here is derived from an EMBL/GenBank/DDBJ whole genome shotgun (WGS) entry which is preliminary data.</text>
</comment>
<evidence type="ECO:0000259" key="1">
    <source>
        <dbReference type="SMART" id="SM01163"/>
    </source>
</evidence>
<organism evidence="2 3">
    <name type="scientific">Phyllosticta capitalensis</name>
    <dbReference type="NCBI Taxonomy" id="121624"/>
    <lineage>
        <taxon>Eukaryota</taxon>
        <taxon>Fungi</taxon>
        <taxon>Dikarya</taxon>
        <taxon>Ascomycota</taxon>
        <taxon>Pezizomycotina</taxon>
        <taxon>Dothideomycetes</taxon>
        <taxon>Dothideomycetes incertae sedis</taxon>
        <taxon>Botryosphaeriales</taxon>
        <taxon>Phyllostictaceae</taxon>
        <taxon>Phyllosticta</taxon>
    </lineage>
</organism>
<reference evidence="2 3" key="1">
    <citation type="submission" date="2024-04" db="EMBL/GenBank/DDBJ databases">
        <title>Phyllosticta paracitricarpa is synonymous to the EU quarantine fungus P. citricarpa based on phylogenomic analyses.</title>
        <authorList>
            <consortium name="Lawrence Berkeley National Laboratory"/>
            <person name="Van Ingen-Buijs V.A."/>
            <person name="Van Westerhoven A.C."/>
            <person name="Haridas S."/>
            <person name="Skiadas P."/>
            <person name="Martin F."/>
            <person name="Groenewald J.Z."/>
            <person name="Crous P.W."/>
            <person name="Seidl M.F."/>
        </authorList>
    </citation>
    <scope>NUCLEOTIDE SEQUENCE [LARGE SCALE GENOMIC DNA]</scope>
    <source>
        <strain evidence="2 3">CBS 123374</strain>
    </source>
</reference>
<sequence>MANSSAHEINLKVASHEAVRFAAEAYRRSAVLETLDNNNSILALPATADRSTRSYQQHREWISLREVPPPKSCTAASRNLTAIKKSFFAKGQTRTALGNGIEAFKGVFSSIRMTTTAGFKLRALIIAISLSLKCARTVVGPFFRFANKPSLSVNVDVVNGTFWTSSAPPFSKASAWIFNQGALGLVFRMDERPMGSRWSASAWPNCPLWPSTARMRAGAGLASTMRSLGRARYGCSTSNIKRECKRMAKLSIQATTVEADGIGDGP</sequence>
<accession>A0ABR1YA40</accession>
<dbReference type="EMBL" id="JBBWRZ010000015">
    <property type="protein sequence ID" value="KAK8222757.1"/>
    <property type="molecule type" value="Genomic_DNA"/>
</dbReference>
<feature type="domain" description="Argonaute linker 1" evidence="1">
    <location>
        <begin position="81"/>
        <end position="165"/>
    </location>
</feature>
<dbReference type="Pfam" id="PF08699">
    <property type="entry name" value="ArgoL1"/>
    <property type="match status" value="1"/>
</dbReference>